<proteinExistence type="predicted"/>
<dbReference type="Proteomes" id="UP001305414">
    <property type="component" value="Unassembled WGS sequence"/>
</dbReference>
<sequence>MKWQIPFLSLASLATVLAAPVGHTGESSYLYPESLLAIYQHLILHAGETLLTEAISQFAAQLKSRPENLFMPPWRWDCLRRGARTRGCGLDERRSLRLSLKEMRLSFPEVLYAGPIVLRSVMRGRLE</sequence>
<comment type="caution">
    <text evidence="2">The sequence shown here is derived from an EMBL/GenBank/DDBJ whole genome shotgun (WGS) entry which is preliminary data.</text>
</comment>
<evidence type="ECO:0000313" key="3">
    <source>
        <dbReference type="Proteomes" id="UP001305414"/>
    </source>
</evidence>
<dbReference type="EMBL" id="JAWHQM010000057">
    <property type="protein sequence ID" value="KAK5635745.1"/>
    <property type="molecule type" value="Genomic_DNA"/>
</dbReference>
<keyword evidence="3" id="KW-1185">Reference proteome</keyword>
<feature type="chain" id="PRO_5042914782" evidence="1">
    <location>
        <begin position="19"/>
        <end position="127"/>
    </location>
</feature>
<organism evidence="2 3">
    <name type="scientific">Xylaria bambusicola</name>
    <dbReference type="NCBI Taxonomy" id="326684"/>
    <lineage>
        <taxon>Eukaryota</taxon>
        <taxon>Fungi</taxon>
        <taxon>Dikarya</taxon>
        <taxon>Ascomycota</taxon>
        <taxon>Pezizomycotina</taxon>
        <taxon>Sordariomycetes</taxon>
        <taxon>Xylariomycetidae</taxon>
        <taxon>Xylariales</taxon>
        <taxon>Xylariaceae</taxon>
        <taxon>Xylaria</taxon>
    </lineage>
</organism>
<gene>
    <name evidence="2" type="ORF">RRF57_011457</name>
</gene>
<reference evidence="2 3" key="1">
    <citation type="submission" date="2023-10" db="EMBL/GenBank/DDBJ databases">
        <title>Draft genome sequence of Xylaria bambusicola isolate GMP-LS, the root and basal stem rot pathogen of sugarcane in Indonesia.</title>
        <authorList>
            <person name="Selvaraj P."/>
            <person name="Muralishankar V."/>
            <person name="Muruganantham S."/>
            <person name="Sp S."/>
            <person name="Haryani S."/>
            <person name="Lau K.J.X."/>
            <person name="Naqvi N.I."/>
        </authorList>
    </citation>
    <scope>NUCLEOTIDE SEQUENCE [LARGE SCALE GENOMIC DNA]</scope>
    <source>
        <strain evidence="2">GMP-LS</strain>
    </source>
</reference>
<dbReference type="AlphaFoldDB" id="A0AAN7UMV4"/>
<feature type="signal peptide" evidence="1">
    <location>
        <begin position="1"/>
        <end position="18"/>
    </location>
</feature>
<keyword evidence="1" id="KW-0732">Signal</keyword>
<protein>
    <submittedName>
        <fullName evidence="2">Uncharacterized protein</fullName>
    </submittedName>
</protein>
<evidence type="ECO:0000256" key="1">
    <source>
        <dbReference type="SAM" id="SignalP"/>
    </source>
</evidence>
<name>A0AAN7UMV4_9PEZI</name>
<accession>A0AAN7UMV4</accession>
<evidence type="ECO:0000313" key="2">
    <source>
        <dbReference type="EMBL" id="KAK5635745.1"/>
    </source>
</evidence>